<comment type="caution">
    <text evidence="3">The sequence shown here is derived from an EMBL/GenBank/DDBJ whole genome shotgun (WGS) entry which is preliminary data.</text>
</comment>
<proteinExistence type="predicted"/>
<dbReference type="AlphaFoldDB" id="A0A8H5M2A7"/>
<keyword evidence="2" id="KW-0812">Transmembrane</keyword>
<accession>A0A8H5M2A7</accession>
<feature type="compositionally biased region" description="Acidic residues" evidence="1">
    <location>
        <begin position="269"/>
        <end position="278"/>
    </location>
</feature>
<feature type="transmembrane region" description="Helical" evidence="2">
    <location>
        <begin position="159"/>
        <end position="187"/>
    </location>
</feature>
<gene>
    <name evidence="3" type="ORF">D9615_007532</name>
</gene>
<evidence type="ECO:0000256" key="2">
    <source>
        <dbReference type="SAM" id="Phobius"/>
    </source>
</evidence>
<feature type="region of interest" description="Disordered" evidence="1">
    <location>
        <begin position="20"/>
        <end position="65"/>
    </location>
</feature>
<feature type="region of interest" description="Disordered" evidence="1">
    <location>
        <begin position="111"/>
        <end position="149"/>
    </location>
</feature>
<dbReference type="Proteomes" id="UP000565441">
    <property type="component" value="Unassembled WGS sequence"/>
</dbReference>
<feature type="transmembrane region" description="Helical" evidence="2">
    <location>
        <begin position="341"/>
        <end position="364"/>
    </location>
</feature>
<evidence type="ECO:0000256" key="1">
    <source>
        <dbReference type="SAM" id="MobiDB-lite"/>
    </source>
</evidence>
<name>A0A8H5M2A7_9AGAR</name>
<sequence>MDTDMDCKASGISTSGFFYPPLTPPATAATHEPLVPPPPRSPPPLPPHPYQTYAPGSYDYHSTTPTLTANSLTQLHPGRYPSAVSTTASSIDVDTDKASHLTVQPTYVIHHHHHHHHPPSSTSLPPPPPLPLTLPPPPRPRPAPSTPTRRLSLSALHKLRLLLLLLLFIPIPPFLSVLYLTIGHALLQRASSSHTATTWSAPLLTSANAGATGGTILALPLFLLLFLLLYPASSSSSSPSSSSSSLFPSFASLFPSSSSGPTRAAHEDFFDDDDDDDDSRTASTRRAASLVSYAACAFLLLGVGAAAGPLGVTCLATEGMGMGMEMLAPGRAAEAGGVGALLLWAGVLSVLALGVGGWVAWRWVRVGVGRARARRGRERGLGERGKA</sequence>
<organism evidence="3 4">
    <name type="scientific">Tricholomella constricta</name>
    <dbReference type="NCBI Taxonomy" id="117010"/>
    <lineage>
        <taxon>Eukaryota</taxon>
        <taxon>Fungi</taxon>
        <taxon>Dikarya</taxon>
        <taxon>Basidiomycota</taxon>
        <taxon>Agaricomycotina</taxon>
        <taxon>Agaricomycetes</taxon>
        <taxon>Agaricomycetidae</taxon>
        <taxon>Agaricales</taxon>
        <taxon>Tricholomatineae</taxon>
        <taxon>Lyophyllaceae</taxon>
        <taxon>Tricholomella</taxon>
    </lineage>
</organism>
<feature type="compositionally biased region" description="Pro residues" evidence="1">
    <location>
        <begin position="34"/>
        <end position="49"/>
    </location>
</feature>
<feature type="transmembrane region" description="Helical" evidence="2">
    <location>
        <begin position="290"/>
        <end position="312"/>
    </location>
</feature>
<evidence type="ECO:0000313" key="4">
    <source>
        <dbReference type="Proteomes" id="UP000565441"/>
    </source>
</evidence>
<feature type="region of interest" description="Disordered" evidence="1">
    <location>
        <begin position="255"/>
        <end position="281"/>
    </location>
</feature>
<reference evidence="3 4" key="1">
    <citation type="journal article" date="2020" name="ISME J.">
        <title>Uncovering the hidden diversity of litter-decomposition mechanisms in mushroom-forming fungi.</title>
        <authorList>
            <person name="Floudas D."/>
            <person name="Bentzer J."/>
            <person name="Ahren D."/>
            <person name="Johansson T."/>
            <person name="Persson P."/>
            <person name="Tunlid A."/>
        </authorList>
    </citation>
    <scope>NUCLEOTIDE SEQUENCE [LARGE SCALE GENOMIC DNA]</scope>
    <source>
        <strain evidence="3 4">CBS 661.87</strain>
    </source>
</reference>
<keyword evidence="2" id="KW-1133">Transmembrane helix</keyword>
<feature type="compositionally biased region" description="Pro residues" evidence="1">
    <location>
        <begin position="124"/>
        <end position="145"/>
    </location>
</feature>
<dbReference type="EMBL" id="JAACJP010000021">
    <property type="protein sequence ID" value="KAF5378202.1"/>
    <property type="molecule type" value="Genomic_DNA"/>
</dbReference>
<keyword evidence="2" id="KW-0472">Membrane</keyword>
<dbReference type="OrthoDB" id="10678802at2759"/>
<protein>
    <submittedName>
        <fullName evidence="3">Uncharacterized protein</fullName>
    </submittedName>
</protein>
<keyword evidence="4" id="KW-1185">Reference proteome</keyword>
<evidence type="ECO:0000313" key="3">
    <source>
        <dbReference type="EMBL" id="KAF5378202.1"/>
    </source>
</evidence>
<feature type="transmembrane region" description="Helical" evidence="2">
    <location>
        <begin position="207"/>
        <end position="230"/>
    </location>
</feature>